<comment type="caution">
    <text evidence="2">The sequence shown here is derived from an EMBL/GenBank/DDBJ whole genome shotgun (WGS) entry which is preliminary data.</text>
</comment>
<dbReference type="Pfam" id="PF18475">
    <property type="entry name" value="PIN7"/>
    <property type="match status" value="1"/>
</dbReference>
<reference evidence="2 3" key="1">
    <citation type="journal article" date="2020" name="Front. Microbiol.">
        <title>Genetic Organization of the aprX-lipA2 Operon Affects the Proteolytic Potential of Pseudomonas Species in Milk.</title>
        <authorList>
            <person name="Maier C."/>
            <person name="Huptas C."/>
            <person name="von Neubeck M."/>
            <person name="Scherer S."/>
            <person name="Wenning M."/>
            <person name="Lucking G."/>
        </authorList>
    </citation>
    <scope>NUCLEOTIDE SEQUENCE [LARGE SCALE GENOMIC DNA]</scope>
    <source>
        <strain evidence="2 3">WS 5094</strain>
    </source>
</reference>
<protein>
    <recommendedName>
        <fullName evidence="1">PIN-like domain-containing protein</fullName>
    </recommendedName>
</protein>
<proteinExistence type="predicted"/>
<evidence type="ECO:0000259" key="1">
    <source>
        <dbReference type="Pfam" id="PF18475"/>
    </source>
</evidence>
<organism evidence="2 3">
    <name type="scientific">Pseudomonas fragi</name>
    <dbReference type="NCBI Taxonomy" id="296"/>
    <lineage>
        <taxon>Bacteria</taxon>
        <taxon>Pseudomonadati</taxon>
        <taxon>Pseudomonadota</taxon>
        <taxon>Gammaproteobacteria</taxon>
        <taxon>Pseudomonadales</taxon>
        <taxon>Pseudomonadaceae</taxon>
        <taxon>Pseudomonas</taxon>
    </lineage>
</organism>
<dbReference type="InterPro" id="IPR041494">
    <property type="entry name" value="PIN7"/>
</dbReference>
<dbReference type="EMBL" id="JAAQYX010000004">
    <property type="protein sequence ID" value="NNB48534.1"/>
    <property type="molecule type" value="Genomic_DNA"/>
</dbReference>
<dbReference type="Proteomes" id="UP000564604">
    <property type="component" value="Unassembled WGS sequence"/>
</dbReference>
<evidence type="ECO:0000313" key="3">
    <source>
        <dbReference type="Proteomes" id="UP000564604"/>
    </source>
</evidence>
<accession>A0A9Q5FP10</accession>
<gene>
    <name evidence="2" type="ORF">HBN89_04420</name>
</gene>
<name>A0A9Q5FP10_PSEFR</name>
<sequence length="227" mass="25421">MMPKSVKSQQLVLVDYENIGKIDLSLLDASYRAIIFVGAKQNTPKASRKSSTAHRFSRVDFQKIEGVGKNALDFHIAFQLGRTFETAPETQCIVLSKDKGFDPLLAFLNKNGMACQRIEALDELLPVERPEPVQQAPEYACTRCGKASCVEHLGGQWCSHCGHFSRSPDPQQMPSLQAKYRETTKESYGYVPLLSTCAWCHQRTDMSGGIYDDGEWMCPGCISRYAR</sequence>
<dbReference type="AlphaFoldDB" id="A0A9Q5FP10"/>
<feature type="domain" description="PIN-like" evidence="1">
    <location>
        <begin position="13"/>
        <end position="112"/>
    </location>
</feature>
<evidence type="ECO:0000313" key="2">
    <source>
        <dbReference type="EMBL" id="NNB48534.1"/>
    </source>
</evidence>